<gene>
    <name evidence="1" type="ORF">DVK44_12755</name>
</gene>
<evidence type="ECO:0000313" key="1">
    <source>
        <dbReference type="EMBL" id="AXG78436.1"/>
    </source>
</evidence>
<sequence length="85" mass="8470">MGTVISASAPSTGVAWRDAPPAGAYGVAVEVFLGDLGAAAQGEQRFAFGAVGDHAHRVDSAAPLFIDLLDGVPQALRPLGQVGGV</sequence>
<protein>
    <submittedName>
        <fullName evidence="1">Uncharacterized protein</fullName>
    </submittedName>
</protein>
<name>A0A345HP12_9ACTN</name>
<keyword evidence="2" id="KW-1185">Reference proteome</keyword>
<reference evidence="2" key="1">
    <citation type="submission" date="2018-07" db="EMBL/GenBank/DDBJ databases">
        <authorList>
            <person name="Zhao J."/>
        </authorList>
    </citation>
    <scope>NUCLEOTIDE SEQUENCE [LARGE SCALE GENOMIC DNA]</scope>
    <source>
        <strain evidence="2">GSSD-12</strain>
    </source>
</reference>
<accession>A0A345HP12</accession>
<evidence type="ECO:0000313" key="2">
    <source>
        <dbReference type="Proteomes" id="UP000253868"/>
    </source>
</evidence>
<organism evidence="1 2">
    <name type="scientific">Streptomyces paludis</name>
    <dbReference type="NCBI Taxonomy" id="2282738"/>
    <lineage>
        <taxon>Bacteria</taxon>
        <taxon>Bacillati</taxon>
        <taxon>Actinomycetota</taxon>
        <taxon>Actinomycetes</taxon>
        <taxon>Kitasatosporales</taxon>
        <taxon>Streptomycetaceae</taxon>
        <taxon>Streptomyces</taxon>
    </lineage>
</organism>
<dbReference type="AlphaFoldDB" id="A0A345HP12"/>
<dbReference type="EMBL" id="CP031194">
    <property type="protein sequence ID" value="AXG78436.1"/>
    <property type="molecule type" value="Genomic_DNA"/>
</dbReference>
<dbReference type="KEGG" id="spad:DVK44_12755"/>
<proteinExistence type="predicted"/>
<dbReference type="Proteomes" id="UP000253868">
    <property type="component" value="Chromosome"/>
</dbReference>